<evidence type="ECO:0000313" key="2">
    <source>
        <dbReference type="EMBL" id="MQM14732.1"/>
    </source>
</evidence>
<feature type="non-terminal residue" evidence="2">
    <location>
        <position position="1"/>
    </location>
</feature>
<evidence type="ECO:0000256" key="1">
    <source>
        <dbReference type="SAM" id="MobiDB-lite"/>
    </source>
</evidence>
<comment type="caution">
    <text evidence="2">The sequence shown here is derived from an EMBL/GenBank/DDBJ whole genome shotgun (WGS) entry which is preliminary data.</text>
</comment>
<sequence length="157" mass="17353">QGRYTTIYRERTRAPLFSTPVIPSAVGGRVGFVVGGQGGIRKGGVRPQEATRREWQDSYQQSLVMHLKVDAMALFMKRVILLILTVTVDWLKTWDDDQPLSILRDWKNSLCDIRPVTTPTLGPPAPTKNPNVGTAAHGSGDPEGLTDLSNKICNRNK</sequence>
<feature type="region of interest" description="Disordered" evidence="1">
    <location>
        <begin position="116"/>
        <end position="149"/>
    </location>
</feature>
<proteinExistence type="predicted"/>
<gene>
    <name evidence="2" type="ORF">Taro_047664</name>
</gene>
<protein>
    <submittedName>
        <fullName evidence="2">Uncharacterized protein</fullName>
    </submittedName>
</protein>
<evidence type="ECO:0000313" key="3">
    <source>
        <dbReference type="Proteomes" id="UP000652761"/>
    </source>
</evidence>
<dbReference type="Proteomes" id="UP000652761">
    <property type="component" value="Unassembled WGS sequence"/>
</dbReference>
<reference evidence="2" key="1">
    <citation type="submission" date="2017-07" db="EMBL/GenBank/DDBJ databases">
        <title>Taro Niue Genome Assembly and Annotation.</title>
        <authorList>
            <person name="Atibalentja N."/>
            <person name="Keating K."/>
            <person name="Fields C.J."/>
        </authorList>
    </citation>
    <scope>NUCLEOTIDE SEQUENCE</scope>
    <source>
        <strain evidence="2">Niue_2</strain>
        <tissue evidence="2">Leaf</tissue>
    </source>
</reference>
<keyword evidence="3" id="KW-1185">Reference proteome</keyword>
<dbReference type="AlphaFoldDB" id="A0A843WW20"/>
<organism evidence="2 3">
    <name type="scientific">Colocasia esculenta</name>
    <name type="common">Wild taro</name>
    <name type="synonym">Arum esculentum</name>
    <dbReference type="NCBI Taxonomy" id="4460"/>
    <lineage>
        <taxon>Eukaryota</taxon>
        <taxon>Viridiplantae</taxon>
        <taxon>Streptophyta</taxon>
        <taxon>Embryophyta</taxon>
        <taxon>Tracheophyta</taxon>
        <taxon>Spermatophyta</taxon>
        <taxon>Magnoliopsida</taxon>
        <taxon>Liliopsida</taxon>
        <taxon>Araceae</taxon>
        <taxon>Aroideae</taxon>
        <taxon>Colocasieae</taxon>
        <taxon>Colocasia</taxon>
    </lineage>
</organism>
<name>A0A843WW20_COLES</name>
<dbReference type="EMBL" id="NMUH01006207">
    <property type="protein sequence ID" value="MQM14732.1"/>
    <property type="molecule type" value="Genomic_DNA"/>
</dbReference>
<accession>A0A843WW20</accession>